<reference evidence="3 4" key="1">
    <citation type="journal article" date="2024" name="Nat. Commun.">
        <title>Phylogenomics reveals the evolutionary origins of lichenization in chlorophyte algae.</title>
        <authorList>
            <person name="Puginier C."/>
            <person name="Libourel C."/>
            <person name="Otte J."/>
            <person name="Skaloud P."/>
            <person name="Haon M."/>
            <person name="Grisel S."/>
            <person name="Petersen M."/>
            <person name="Berrin J.G."/>
            <person name="Delaux P.M."/>
            <person name="Dal Grande F."/>
            <person name="Keller J."/>
        </authorList>
    </citation>
    <scope>NUCLEOTIDE SEQUENCE [LARGE SCALE GENOMIC DNA]</scope>
    <source>
        <strain evidence="3 4">SAG 2523</strain>
    </source>
</reference>
<feature type="compositionally biased region" description="Low complexity" evidence="2">
    <location>
        <begin position="176"/>
        <end position="195"/>
    </location>
</feature>
<feature type="region of interest" description="Disordered" evidence="2">
    <location>
        <begin position="429"/>
        <end position="465"/>
    </location>
</feature>
<keyword evidence="1" id="KW-0175">Coiled coil</keyword>
<evidence type="ECO:0000313" key="4">
    <source>
        <dbReference type="Proteomes" id="UP001485043"/>
    </source>
</evidence>
<feature type="compositionally biased region" description="Polar residues" evidence="2">
    <location>
        <begin position="405"/>
        <end position="415"/>
    </location>
</feature>
<sequence>MGELQAALGLPVPLLAKLKRTNFEAALILELGRAGRRLDQLRNHMLPASCQQGLQAMAQAHEQVRRAMEAFEAQLTQLRALGCQMQQCATLNRGTARQLQEALPGHTLVREKRMIAGIQQLLADCASAVAESKGRVKLPCLHEAAALVLRDAMTEQPWQSRQTPHGIKASGVFRGPHSSSTHTPSSNPSTTESPPGLTNRIAANPADSDPPNPSTRQHTPFADCQPASAMHESPQPSCGHSPMLKICGSGYAGPAMAHQLRMQNCCSPPPVLGFVSSRRTIGCAVMPSASGVTDVALRPDGAESLSAARSTPLTAFGSASNDVSGTGPVLAHTLHGTPNAQPITQLPTADPLLQQASPLNQLAHDTAPDLPAAANPLCSEFAFASADCKAGSPSEAASGEMRPGAQTTAGEVSSFQQEGSLRPFVLGAQTSQQEGPASSGDSPGARPAKRAKLAGEIDTANRTTYPHPWASYRSASLEQVLWKCHADPPAQTGIRPPVLRKRGFLSLVIMTPLALQPVAVRDASQDDDVDISPPTPAAVQPSQLSAEQRMGPDAEDSQMTAKGTGCVPETPRESPARHPGSPAIPPTGGFVPCPGLVAADAHMAAAMLAAILMSSQKGSAPVGGHVTSPSGRAPALVEDLGILHDNGARMGPTCAGTLPGRAPQSGITSAETAPGLCLESASIPPAATAACPTGLWEARADSVQHLSYRDLLAGGAVSCPFHGKLGEIVSEDHRGSSALHEAMPGVVSAVSDAKSHERHRLDPGSGSQSGCPGLCDRRMPGPVRSPSTYLLEAGQMAGHTTPGASHVSPSPLPTRQRPNRLGQRVGTSRMNGQGQSIEHAPCPQRAQDHPLPLSNQAPGLPELRCLQQHRPQVLDSQQSISALIQSQMPPSMHGCTSQTVPLAHSWDCNPDEPRHLADRPVMDPPHQPLASRRAAAVQGNVAATETYQLAHHAAADNHQAQDATAPRPGVLGVPSSGRQPISAPQEFSAEAQPSRQQPDQLALPELAPRSAAGPDMQPEWVPTQEGSITQSWGPSLDQAGREPWGLPFLHNQPWLGTSREAPNAQLHTQLSPAEVGPSLCSSPLPVLQQQMPAAMLHCSAALGEDAPIRGSRDGVADGCGLQGEQEDRAVSDVSLRLNLLMSSEEQSELLIACGQPQPPVAPASQPPQSGLPGCFTIPHSLRTDTISRMQRSADTSNELVEARPGTAACAASFPLEHATLARCCLDIFANASSRELCITGILFQLVEADEGSLHINNPCSMSLVPPFTEETARKKVQAAEDGWNSKDPQRVAKAYTEDCVWRNRDQFFQGREAIISFLTDKWAMELGYRLKKHLFCFTGNKIAVHFQYEFHDAAGQWWRAYGNEHWTFNAEGIMSQRDMSANNVGPIKEADRKIF</sequence>
<gene>
    <name evidence="3" type="ORF">WJX84_001487</name>
</gene>
<evidence type="ECO:0000256" key="2">
    <source>
        <dbReference type="SAM" id="MobiDB-lite"/>
    </source>
</evidence>
<feature type="compositionally biased region" description="Basic and acidic residues" evidence="2">
    <location>
        <begin position="753"/>
        <end position="762"/>
    </location>
</feature>
<feature type="compositionally biased region" description="Low complexity" evidence="2">
    <location>
        <begin position="954"/>
        <end position="965"/>
    </location>
</feature>
<feature type="coiled-coil region" evidence="1">
    <location>
        <begin position="54"/>
        <end position="81"/>
    </location>
</feature>
<name>A0AAW1T7J9_9CHLO</name>
<dbReference type="InterPro" id="IPR032710">
    <property type="entry name" value="NTF2-like_dom_sf"/>
</dbReference>
<accession>A0AAW1T7J9</accession>
<feature type="region of interest" description="Disordered" evidence="2">
    <location>
        <begin position="750"/>
        <end position="847"/>
    </location>
</feature>
<proteinExistence type="predicted"/>
<dbReference type="EMBL" id="JALJOV010000218">
    <property type="protein sequence ID" value="KAK9865767.1"/>
    <property type="molecule type" value="Genomic_DNA"/>
</dbReference>
<feature type="compositionally biased region" description="Polar residues" evidence="2">
    <location>
        <begin position="825"/>
        <end position="836"/>
    </location>
</feature>
<comment type="caution">
    <text evidence="3">The sequence shown here is derived from an EMBL/GenBank/DDBJ whole genome shotgun (WGS) entry which is preliminary data.</text>
</comment>
<dbReference type="Gene3D" id="3.10.450.50">
    <property type="match status" value="1"/>
</dbReference>
<dbReference type="InterPro" id="IPR009783">
    <property type="entry name" value="DUF1348"/>
</dbReference>
<dbReference type="SUPFAM" id="SSF54427">
    <property type="entry name" value="NTF2-like"/>
    <property type="match status" value="1"/>
</dbReference>
<dbReference type="Pfam" id="PF07080">
    <property type="entry name" value="DUF1348"/>
    <property type="match status" value="1"/>
</dbReference>
<keyword evidence="4" id="KW-1185">Reference proteome</keyword>
<feature type="region of interest" description="Disordered" evidence="2">
    <location>
        <begin position="389"/>
        <end position="415"/>
    </location>
</feature>
<feature type="region of interest" description="Disordered" evidence="2">
    <location>
        <begin position="954"/>
        <end position="999"/>
    </location>
</feature>
<feature type="region of interest" description="Disordered" evidence="2">
    <location>
        <begin position="156"/>
        <end position="238"/>
    </location>
</feature>
<dbReference type="Proteomes" id="UP001485043">
    <property type="component" value="Unassembled WGS sequence"/>
</dbReference>
<evidence type="ECO:0000256" key="1">
    <source>
        <dbReference type="SAM" id="Coils"/>
    </source>
</evidence>
<organism evidence="3 4">
    <name type="scientific">Apatococcus fuscideae</name>
    <dbReference type="NCBI Taxonomy" id="2026836"/>
    <lineage>
        <taxon>Eukaryota</taxon>
        <taxon>Viridiplantae</taxon>
        <taxon>Chlorophyta</taxon>
        <taxon>core chlorophytes</taxon>
        <taxon>Trebouxiophyceae</taxon>
        <taxon>Chlorellales</taxon>
        <taxon>Chlorellaceae</taxon>
        <taxon>Apatococcus</taxon>
    </lineage>
</organism>
<protein>
    <submittedName>
        <fullName evidence="3">Uncharacterized protein</fullName>
    </submittedName>
</protein>
<feature type="compositionally biased region" description="Polar residues" evidence="2">
    <location>
        <begin position="429"/>
        <end position="441"/>
    </location>
</feature>
<dbReference type="PANTHER" id="PTHR31757">
    <property type="entry name" value="SLL0781 PROTEIN"/>
    <property type="match status" value="1"/>
</dbReference>
<evidence type="ECO:0000313" key="3">
    <source>
        <dbReference type="EMBL" id="KAK9865767.1"/>
    </source>
</evidence>
<feature type="region of interest" description="Disordered" evidence="2">
    <location>
        <begin position="524"/>
        <end position="586"/>
    </location>
</feature>
<dbReference type="PANTHER" id="PTHR31757:SF0">
    <property type="entry name" value="SLL0781 PROTEIN"/>
    <property type="match status" value="1"/>
</dbReference>